<keyword evidence="3" id="KW-1185">Reference proteome</keyword>
<protein>
    <recommendedName>
        <fullName evidence="1">HAM1-like N-terminal domain-containing protein</fullName>
    </recommendedName>
</protein>
<evidence type="ECO:0000313" key="2">
    <source>
        <dbReference type="EMBL" id="TEB22810.1"/>
    </source>
</evidence>
<organism evidence="2 3">
    <name type="scientific">Coprinellus micaceus</name>
    <name type="common">Glistening ink-cap mushroom</name>
    <name type="synonym">Coprinus micaceus</name>
    <dbReference type="NCBI Taxonomy" id="71717"/>
    <lineage>
        <taxon>Eukaryota</taxon>
        <taxon>Fungi</taxon>
        <taxon>Dikarya</taxon>
        <taxon>Basidiomycota</taxon>
        <taxon>Agaricomycotina</taxon>
        <taxon>Agaricomycetes</taxon>
        <taxon>Agaricomycetidae</taxon>
        <taxon>Agaricales</taxon>
        <taxon>Agaricineae</taxon>
        <taxon>Psathyrellaceae</taxon>
        <taxon>Coprinellus</taxon>
    </lineage>
</organism>
<dbReference type="Proteomes" id="UP000298030">
    <property type="component" value="Unassembled WGS sequence"/>
</dbReference>
<dbReference type="AlphaFoldDB" id="A0A4Y7SLR1"/>
<name>A0A4Y7SLR1_COPMI</name>
<feature type="domain" description="HAM1-like N-terminal" evidence="1">
    <location>
        <begin position="1"/>
        <end position="85"/>
    </location>
</feature>
<evidence type="ECO:0000313" key="3">
    <source>
        <dbReference type="Proteomes" id="UP000298030"/>
    </source>
</evidence>
<reference evidence="2 3" key="1">
    <citation type="journal article" date="2019" name="Nat. Ecol. Evol.">
        <title>Megaphylogeny resolves global patterns of mushroom evolution.</title>
        <authorList>
            <person name="Varga T."/>
            <person name="Krizsan K."/>
            <person name="Foldi C."/>
            <person name="Dima B."/>
            <person name="Sanchez-Garcia M."/>
            <person name="Sanchez-Ramirez S."/>
            <person name="Szollosi G.J."/>
            <person name="Szarkandi J.G."/>
            <person name="Papp V."/>
            <person name="Albert L."/>
            <person name="Andreopoulos W."/>
            <person name="Angelini C."/>
            <person name="Antonin V."/>
            <person name="Barry K.W."/>
            <person name="Bougher N.L."/>
            <person name="Buchanan P."/>
            <person name="Buyck B."/>
            <person name="Bense V."/>
            <person name="Catcheside P."/>
            <person name="Chovatia M."/>
            <person name="Cooper J."/>
            <person name="Damon W."/>
            <person name="Desjardin D."/>
            <person name="Finy P."/>
            <person name="Geml J."/>
            <person name="Haridas S."/>
            <person name="Hughes K."/>
            <person name="Justo A."/>
            <person name="Karasinski D."/>
            <person name="Kautmanova I."/>
            <person name="Kiss B."/>
            <person name="Kocsube S."/>
            <person name="Kotiranta H."/>
            <person name="LaButti K.M."/>
            <person name="Lechner B.E."/>
            <person name="Liimatainen K."/>
            <person name="Lipzen A."/>
            <person name="Lukacs Z."/>
            <person name="Mihaltcheva S."/>
            <person name="Morgado L.N."/>
            <person name="Niskanen T."/>
            <person name="Noordeloos M.E."/>
            <person name="Ohm R.A."/>
            <person name="Ortiz-Santana B."/>
            <person name="Ovrebo C."/>
            <person name="Racz N."/>
            <person name="Riley R."/>
            <person name="Savchenko A."/>
            <person name="Shiryaev A."/>
            <person name="Soop K."/>
            <person name="Spirin V."/>
            <person name="Szebenyi C."/>
            <person name="Tomsovsky M."/>
            <person name="Tulloss R.E."/>
            <person name="Uehling J."/>
            <person name="Grigoriev I.V."/>
            <person name="Vagvolgyi C."/>
            <person name="Papp T."/>
            <person name="Martin F.M."/>
            <person name="Miettinen O."/>
            <person name="Hibbett D.S."/>
            <person name="Nagy L.G."/>
        </authorList>
    </citation>
    <scope>NUCLEOTIDE SEQUENCE [LARGE SCALE GENOMIC DNA]</scope>
    <source>
        <strain evidence="2 3">FP101781</strain>
    </source>
</reference>
<accession>A0A4Y7SLR1</accession>
<sequence>MTWLLDYFDEYIQHARTTSTNLISTDTNAVPENDKLKIATLELRTLLERFANNTSMDIIFDAIDVLVNDTRRDPELRQWFKNIDTSRSNQLVFVPSFKRPSLEVAFDTAEGRVRCEVAVVRLCRRRGAGDEYGQGACDGWEKKAPSPLMARSSRISGIPFQAIV</sequence>
<dbReference type="STRING" id="71717.A0A4Y7SLR1"/>
<evidence type="ECO:0000259" key="1">
    <source>
        <dbReference type="Pfam" id="PF19343"/>
    </source>
</evidence>
<dbReference type="InterPro" id="IPR045967">
    <property type="entry name" value="HAM1-like_N"/>
</dbReference>
<comment type="caution">
    <text evidence="2">The sequence shown here is derived from an EMBL/GenBank/DDBJ whole genome shotgun (WGS) entry which is preliminary data.</text>
</comment>
<dbReference type="Pfam" id="PF19343">
    <property type="entry name" value="HAM1_N"/>
    <property type="match status" value="1"/>
</dbReference>
<dbReference type="EMBL" id="QPFP01000085">
    <property type="protein sequence ID" value="TEB22810.1"/>
    <property type="molecule type" value="Genomic_DNA"/>
</dbReference>
<gene>
    <name evidence="2" type="ORF">FA13DRAFT_1466724</name>
</gene>
<proteinExistence type="predicted"/>
<dbReference type="OrthoDB" id="19394at2759"/>
<dbReference type="PANTHER" id="PTHR31138:SF1">
    <property type="entry name" value="PDZ DOMAIN-CONTAINING PROTEIN"/>
    <property type="match status" value="1"/>
</dbReference>
<dbReference type="PANTHER" id="PTHR31138">
    <property type="entry name" value="CHROMOSOME 19, WHOLE GENOME SHOTGUN SEQUENCE"/>
    <property type="match status" value="1"/>
</dbReference>